<evidence type="ECO:0000313" key="2">
    <source>
        <dbReference type="Proteomes" id="UP000663873"/>
    </source>
</evidence>
<reference evidence="1" key="1">
    <citation type="submission" date="2021-02" db="EMBL/GenBank/DDBJ databases">
        <authorList>
            <person name="Nowell W R."/>
        </authorList>
    </citation>
    <scope>NUCLEOTIDE SEQUENCE</scope>
</reference>
<gene>
    <name evidence="1" type="ORF">UJA718_LOCUS50110</name>
</gene>
<dbReference type="Proteomes" id="UP000663873">
    <property type="component" value="Unassembled WGS sequence"/>
</dbReference>
<organism evidence="1 2">
    <name type="scientific">Rotaria socialis</name>
    <dbReference type="NCBI Taxonomy" id="392032"/>
    <lineage>
        <taxon>Eukaryota</taxon>
        <taxon>Metazoa</taxon>
        <taxon>Spiralia</taxon>
        <taxon>Gnathifera</taxon>
        <taxon>Rotifera</taxon>
        <taxon>Eurotatoria</taxon>
        <taxon>Bdelloidea</taxon>
        <taxon>Philodinida</taxon>
        <taxon>Philodinidae</taxon>
        <taxon>Rotaria</taxon>
    </lineage>
</organism>
<protein>
    <submittedName>
        <fullName evidence="1">Uncharacterized protein</fullName>
    </submittedName>
</protein>
<keyword evidence="2" id="KW-1185">Reference proteome</keyword>
<proteinExistence type="predicted"/>
<name>A0A822AEE4_9BILA</name>
<dbReference type="AlphaFoldDB" id="A0A822AEE4"/>
<comment type="caution">
    <text evidence="1">The sequence shown here is derived from an EMBL/GenBank/DDBJ whole genome shotgun (WGS) entry which is preliminary data.</text>
</comment>
<sequence>MTMADTCEIDHIVASERYRLQTFESLAHLPLITRRQLALAGFVHRQNEC</sequence>
<dbReference type="EMBL" id="CAJOBP010108973">
    <property type="protein sequence ID" value="CAF4996974.1"/>
    <property type="molecule type" value="Genomic_DNA"/>
</dbReference>
<feature type="non-terminal residue" evidence="1">
    <location>
        <position position="1"/>
    </location>
</feature>
<evidence type="ECO:0000313" key="1">
    <source>
        <dbReference type="EMBL" id="CAF4996974.1"/>
    </source>
</evidence>
<accession>A0A822AEE4</accession>
<dbReference type="SUPFAM" id="SSF57924">
    <property type="entry name" value="Inhibitor of apoptosis (IAP) repeat"/>
    <property type="match status" value="1"/>
</dbReference>